<name>A0ABN7SPF1_OIKDI</name>
<gene>
    <name evidence="1" type="ORF">OKIOD_LOCUS8639</name>
</gene>
<protein>
    <submittedName>
        <fullName evidence="1">Oidioi.mRNA.OKI2018_I69.YSR.g17081.t1.cds</fullName>
    </submittedName>
</protein>
<dbReference type="Proteomes" id="UP001158576">
    <property type="component" value="Chromosome YSR"/>
</dbReference>
<accession>A0ABN7SPF1</accession>
<proteinExistence type="predicted"/>
<keyword evidence="2" id="KW-1185">Reference proteome</keyword>
<reference evidence="1 2" key="1">
    <citation type="submission" date="2021-04" db="EMBL/GenBank/DDBJ databases">
        <authorList>
            <person name="Bliznina A."/>
        </authorList>
    </citation>
    <scope>NUCLEOTIDE SEQUENCE [LARGE SCALE GENOMIC DNA]</scope>
</reference>
<organism evidence="1 2">
    <name type="scientific">Oikopleura dioica</name>
    <name type="common">Tunicate</name>
    <dbReference type="NCBI Taxonomy" id="34765"/>
    <lineage>
        <taxon>Eukaryota</taxon>
        <taxon>Metazoa</taxon>
        <taxon>Chordata</taxon>
        <taxon>Tunicata</taxon>
        <taxon>Appendicularia</taxon>
        <taxon>Copelata</taxon>
        <taxon>Oikopleuridae</taxon>
        <taxon>Oikopleura</taxon>
    </lineage>
</organism>
<dbReference type="EMBL" id="OU015570">
    <property type="protein sequence ID" value="CAG5101430.1"/>
    <property type="molecule type" value="Genomic_DNA"/>
</dbReference>
<evidence type="ECO:0000313" key="1">
    <source>
        <dbReference type="EMBL" id="CAG5101430.1"/>
    </source>
</evidence>
<evidence type="ECO:0000313" key="2">
    <source>
        <dbReference type="Proteomes" id="UP001158576"/>
    </source>
</evidence>
<sequence>MLFGDVLALATKVDLDSPLHDITFLDNPKTAFAVIAEIARLRDLHENTLGWPSAHDSFEIKFALRDFTAAERISGCLTSAIWADKEDNPGSVDYTPIVNWVLKQKNRQHSTATIRQTRGCLDDAANILLGVTTDDDCILSLRVHRRLTVDEHFRITEIVNSSLNDATWTVTRRSGWMRIASEAILHRLLSGEVQLIE</sequence>